<evidence type="ECO:0000256" key="2">
    <source>
        <dbReference type="ARBA" id="ARBA00007459"/>
    </source>
</evidence>
<reference evidence="7 8" key="1">
    <citation type="submission" date="2022-12" db="EMBL/GenBank/DDBJ databases">
        <title>Chromosome-scale assembly of the Ensete ventricosum genome.</title>
        <authorList>
            <person name="Dussert Y."/>
            <person name="Stocks J."/>
            <person name="Wendawek A."/>
            <person name="Woldeyes F."/>
            <person name="Nichols R.A."/>
            <person name="Borrell J.S."/>
        </authorList>
    </citation>
    <scope>NUCLEOTIDE SEQUENCE [LARGE SCALE GENOMIC DNA]</scope>
    <source>
        <strain evidence="8">cv. Maze</strain>
        <tissue evidence="7">Seeds</tissue>
    </source>
</reference>
<name>A0AAV8PXI4_ENSVE</name>
<dbReference type="GO" id="GO:0005634">
    <property type="term" value="C:nucleus"/>
    <property type="evidence" value="ECO:0007669"/>
    <property type="project" value="UniProtKB-SubCell"/>
</dbReference>
<dbReference type="Proteomes" id="UP001222027">
    <property type="component" value="Unassembled WGS sequence"/>
</dbReference>
<feature type="compositionally biased region" description="Basic and acidic residues" evidence="5">
    <location>
        <begin position="1013"/>
        <end position="1036"/>
    </location>
</feature>
<feature type="compositionally biased region" description="Basic residues" evidence="5">
    <location>
        <begin position="978"/>
        <end position="987"/>
    </location>
</feature>
<feature type="region of interest" description="Disordered" evidence="5">
    <location>
        <begin position="1138"/>
        <end position="1162"/>
    </location>
</feature>
<dbReference type="InterPro" id="IPR007854">
    <property type="entry name" value="Fip1_dom"/>
</dbReference>
<gene>
    <name evidence="7" type="ORF">OPV22_034630</name>
</gene>
<keyword evidence="8" id="KW-1185">Reference proteome</keyword>
<organism evidence="7 8">
    <name type="scientific">Ensete ventricosum</name>
    <name type="common">Abyssinian banana</name>
    <name type="synonym">Musa ensete</name>
    <dbReference type="NCBI Taxonomy" id="4639"/>
    <lineage>
        <taxon>Eukaryota</taxon>
        <taxon>Viridiplantae</taxon>
        <taxon>Streptophyta</taxon>
        <taxon>Embryophyta</taxon>
        <taxon>Tracheophyta</taxon>
        <taxon>Spermatophyta</taxon>
        <taxon>Magnoliopsida</taxon>
        <taxon>Liliopsida</taxon>
        <taxon>Zingiberales</taxon>
        <taxon>Musaceae</taxon>
        <taxon>Ensete</taxon>
    </lineage>
</organism>
<evidence type="ECO:0000313" key="8">
    <source>
        <dbReference type="Proteomes" id="UP001222027"/>
    </source>
</evidence>
<comment type="caution">
    <text evidence="7">The sequence shown here is derived from an EMBL/GenBank/DDBJ whole genome shotgun (WGS) entry which is preliminary data.</text>
</comment>
<dbReference type="InterPro" id="IPR044976">
    <property type="entry name" value="FIPS5/FIPS3-like"/>
</dbReference>
<evidence type="ECO:0000256" key="1">
    <source>
        <dbReference type="ARBA" id="ARBA00004123"/>
    </source>
</evidence>
<feature type="compositionally biased region" description="Polar residues" evidence="5">
    <location>
        <begin position="958"/>
        <end position="970"/>
    </location>
</feature>
<dbReference type="PROSITE" id="PS50890">
    <property type="entry name" value="PUA"/>
    <property type="match status" value="1"/>
</dbReference>
<sequence>MDSEEDDFGDLYADLDDQVNAGITAVGESHSAKEFDSTSEECCADERAGEAGETQMGCYAGRDLDLEADGTESEDELHIVLNEEDGSNLPTSERCSGGWYEEEEDEDEDLVIVTGSEHHQNNSRKHGERLSNVVELKQRSAKRVGVPKVVCNGWCVGLHMGGLHKKSLTSMSGRGERDQLMPSSSGVSTSCNSCISPAVQTGCHFSLPRKRTIFDINIEAFEQKPWRQQGVDITDYFNFDLNEESWKNYCQSLDQIRQQAKMSTQFSVDESSSLSQVLKLEQRPSTVNDASDSVQFVNGERVPYAMDNLDKGLTRLEMRKGRAIQVEHGIGERVPSMDTRRPRHRDSVVIQVTVEEPIEDGLAEESRNSEKQDRVYLEPIYDNGHANGMLCRNLDDLVGPAFLSSPKAPEKNSKVTTEAVVTKLHHKIDDRDPSTANGPKHKAASHSAIQANNNSSSSDSDSHYKALKDLHCSKKIHSFVKKVPTSAVTRSQESSKSCYYSNGSRSNIIKSKENDWKCNSDCLNLSPNYYRDHIGSRLDIMIASASCEEASVLSYRTSQNGIDAFGVGSRTREGKHDSDLDVGGYLPFDYEKRKSRNYKSRIYAEKHLSVKSSTRASQRKGNHDTYHKRHLVAGDCSRPKRVASEENGTVSEDHFHKWYHDEREIVSDACEDSNESILKYNTIFLEKDPFLWHQKRKVVQDHFRIKDGCDVNAIQHRYREQNLHVVQRRPVANFIREGGSLYDKSNGHGPVPATEIRNSKRRYNDTSSCSEMNISNWYIEHDAIPHQRDLHGANSPSVDQKQSLVVRDRHIRNKGYGNHFPNGNYHGHSSYKNDIKLFSNEYRMDERGLYSDENVELHREQAGLSTNEGSFKCAKNSRHEKSHVNQYATGYIDDDVLVNDRKKIFAEESAGPLSKEYNRFVLDNFDKKRHELGTLEHQEAVNLHLNGLKRKHLRQGNLDTSKTGRQSHTQHQGDKKARSSRPRKRACQRGVASCISKLERSHQHAVSLDAAGDLDRDNPDDHTMKKCQDKKSIPQDHEDDEIEEGQLIEEPDDQVVGSSTKHQIPMAVKPSLSVHLDEKNKQSKEFTTDSDTCGGYYSKRILETLAKMEKRGERFKEPIAPKQVERSLKLQNDVAAVTDEVKQQRPARKRRWEPSESESSPTKHHWKYLVPTFVRSLMKGFDLWSILMARIPTGFLRVTC</sequence>
<protein>
    <recommendedName>
        <fullName evidence="6">Pre-mRNA polyadenylation factor Fip1 domain-containing protein</fullName>
    </recommendedName>
</protein>
<feature type="domain" description="Pre-mRNA polyadenylation factor Fip1" evidence="6">
    <location>
        <begin position="215"/>
        <end position="257"/>
    </location>
</feature>
<keyword evidence="4" id="KW-0539">Nucleus</keyword>
<dbReference type="PANTHER" id="PTHR36884">
    <property type="entry name" value="FIP1[III]-LIKE PROTEIN"/>
    <property type="match status" value="1"/>
</dbReference>
<evidence type="ECO:0000256" key="4">
    <source>
        <dbReference type="ARBA" id="ARBA00023242"/>
    </source>
</evidence>
<feature type="region of interest" description="Disordered" evidence="5">
    <location>
        <begin position="958"/>
        <end position="1040"/>
    </location>
</feature>
<comment type="subcellular location">
    <subcellularLocation>
        <location evidence="1">Nucleus</location>
    </subcellularLocation>
</comment>
<evidence type="ECO:0000313" key="7">
    <source>
        <dbReference type="EMBL" id="KAJ8461704.1"/>
    </source>
</evidence>
<accession>A0AAV8PXI4</accession>
<evidence type="ECO:0000259" key="6">
    <source>
        <dbReference type="Pfam" id="PF05182"/>
    </source>
</evidence>
<evidence type="ECO:0000256" key="5">
    <source>
        <dbReference type="SAM" id="MobiDB-lite"/>
    </source>
</evidence>
<comment type="similarity">
    <text evidence="2">Belongs to the FIP1 family.</text>
</comment>
<feature type="region of interest" description="Disordered" evidence="5">
    <location>
        <begin position="425"/>
        <end position="463"/>
    </location>
</feature>
<proteinExistence type="inferred from homology"/>
<keyword evidence="3" id="KW-0507">mRNA processing</keyword>
<dbReference type="PANTHER" id="PTHR36884:SF4">
    <property type="entry name" value="FIP1[III]-LIKE PROTEIN"/>
    <property type="match status" value="1"/>
</dbReference>
<evidence type="ECO:0000256" key="3">
    <source>
        <dbReference type="ARBA" id="ARBA00022664"/>
    </source>
</evidence>
<feature type="region of interest" description="Disordered" evidence="5">
    <location>
        <begin position="23"/>
        <end position="56"/>
    </location>
</feature>
<dbReference type="AlphaFoldDB" id="A0AAV8PXI4"/>
<feature type="compositionally biased region" description="Low complexity" evidence="5">
    <location>
        <begin position="445"/>
        <end position="459"/>
    </location>
</feature>
<dbReference type="Pfam" id="PF05182">
    <property type="entry name" value="Fip1"/>
    <property type="match status" value="1"/>
</dbReference>
<dbReference type="EMBL" id="JAQQAF010000009">
    <property type="protein sequence ID" value="KAJ8461704.1"/>
    <property type="molecule type" value="Genomic_DNA"/>
</dbReference>
<dbReference type="GO" id="GO:0006397">
    <property type="term" value="P:mRNA processing"/>
    <property type="evidence" value="ECO:0007669"/>
    <property type="project" value="UniProtKB-KW"/>
</dbReference>